<dbReference type="AlphaFoldDB" id="A0A0Q9Y6F4"/>
<dbReference type="PATRIC" id="fig|217031.4.peg.5300"/>
<keyword evidence="2" id="KW-0673">Quorum sensing</keyword>
<keyword evidence="1" id="KW-1003">Cell membrane</keyword>
<organism evidence="9 10">
    <name type="scientific">Lederbergia galactosidilytica</name>
    <dbReference type="NCBI Taxonomy" id="217031"/>
    <lineage>
        <taxon>Bacteria</taxon>
        <taxon>Bacillati</taxon>
        <taxon>Bacillota</taxon>
        <taxon>Bacilli</taxon>
        <taxon>Bacillales</taxon>
        <taxon>Bacillaceae</taxon>
        <taxon>Lederbergia</taxon>
    </lineage>
</organism>
<reference evidence="9 10" key="1">
    <citation type="submission" date="2015-06" db="EMBL/GenBank/DDBJ databases">
        <title>Genome sequencing project of Bacillus galactosidilyticus PL133.</title>
        <authorList>
            <person name="Gaiero J."/>
            <person name="Nicol R."/>
            <person name="Habash M."/>
        </authorList>
    </citation>
    <scope>NUCLEOTIDE SEQUENCE [LARGE SCALE GENOMIC DNA]</scope>
    <source>
        <strain evidence="9 10">PL133</strain>
    </source>
</reference>
<dbReference type="Proteomes" id="UP000053881">
    <property type="component" value="Unassembled WGS sequence"/>
</dbReference>
<evidence type="ECO:0000256" key="1">
    <source>
        <dbReference type="ARBA" id="ARBA00022475"/>
    </source>
</evidence>
<dbReference type="EMBL" id="LGPB01000113">
    <property type="protein sequence ID" value="KRG11761.1"/>
    <property type="molecule type" value="Genomic_DNA"/>
</dbReference>
<keyword evidence="3" id="KW-0645">Protease</keyword>
<evidence type="ECO:0000256" key="6">
    <source>
        <dbReference type="ARBA" id="ARBA00022989"/>
    </source>
</evidence>
<dbReference type="Pfam" id="PF04647">
    <property type="entry name" value="AgrB"/>
    <property type="match status" value="1"/>
</dbReference>
<dbReference type="GO" id="GO:0016020">
    <property type="term" value="C:membrane"/>
    <property type="evidence" value="ECO:0007669"/>
    <property type="project" value="InterPro"/>
</dbReference>
<name>A0A0Q9Y6F4_9BACI</name>
<proteinExistence type="predicted"/>
<evidence type="ECO:0000256" key="8">
    <source>
        <dbReference type="SAM" id="Phobius"/>
    </source>
</evidence>
<dbReference type="GO" id="GO:0009372">
    <property type="term" value="P:quorum sensing"/>
    <property type="evidence" value="ECO:0007669"/>
    <property type="project" value="UniProtKB-KW"/>
</dbReference>
<keyword evidence="7 8" id="KW-0472">Membrane</keyword>
<feature type="transmembrane region" description="Helical" evidence="8">
    <location>
        <begin position="53"/>
        <end position="70"/>
    </location>
</feature>
<accession>A0A0Q9Y6F4</accession>
<sequence>MFEKWAIGLANQIKKANPEETAPHDVLVFGFTLIFNLLFTILLIAMAGWVLNAFFLILQVGLSFMILRILTGGAHLNQSIACSLASLLLLIAIILLPINNVYLTFYWLLSLLLILKYAPYYEEHQLKHSVQWEAKKKGLAIVWIVVSLVIYLTLGQTGFIFGGLLQAILLTPIGIKSIHALDQFINRCFKGGDEGGDESEKAS</sequence>
<protein>
    <recommendedName>
        <fullName evidence="11">AgrB-like protein</fullName>
    </recommendedName>
</protein>
<evidence type="ECO:0000256" key="7">
    <source>
        <dbReference type="ARBA" id="ARBA00023136"/>
    </source>
</evidence>
<evidence type="ECO:0000313" key="10">
    <source>
        <dbReference type="Proteomes" id="UP000053881"/>
    </source>
</evidence>
<feature type="transmembrane region" description="Helical" evidence="8">
    <location>
        <begin position="26"/>
        <end position="46"/>
    </location>
</feature>
<evidence type="ECO:0000256" key="4">
    <source>
        <dbReference type="ARBA" id="ARBA00022692"/>
    </source>
</evidence>
<dbReference type="GO" id="GO:0006508">
    <property type="term" value="P:proteolysis"/>
    <property type="evidence" value="ECO:0007669"/>
    <property type="project" value="UniProtKB-KW"/>
</dbReference>
<evidence type="ECO:0000256" key="2">
    <source>
        <dbReference type="ARBA" id="ARBA00022654"/>
    </source>
</evidence>
<evidence type="ECO:0000313" key="9">
    <source>
        <dbReference type="EMBL" id="KRG11761.1"/>
    </source>
</evidence>
<dbReference type="InterPro" id="IPR006741">
    <property type="entry name" value="AgrB"/>
</dbReference>
<evidence type="ECO:0008006" key="11">
    <source>
        <dbReference type="Google" id="ProtNLM"/>
    </source>
</evidence>
<gene>
    <name evidence="9" type="ORF">ACA29_15585</name>
</gene>
<keyword evidence="4 8" id="KW-0812">Transmembrane</keyword>
<evidence type="ECO:0000256" key="3">
    <source>
        <dbReference type="ARBA" id="ARBA00022670"/>
    </source>
</evidence>
<dbReference type="SMART" id="SM00793">
    <property type="entry name" value="AgrB"/>
    <property type="match status" value="1"/>
</dbReference>
<comment type="caution">
    <text evidence="9">The sequence shown here is derived from an EMBL/GenBank/DDBJ whole genome shotgun (WGS) entry which is preliminary data.</text>
</comment>
<dbReference type="GO" id="GO:0008233">
    <property type="term" value="F:peptidase activity"/>
    <property type="evidence" value="ECO:0007669"/>
    <property type="project" value="UniProtKB-KW"/>
</dbReference>
<feature type="transmembrane region" description="Helical" evidence="8">
    <location>
        <begin position="140"/>
        <end position="169"/>
    </location>
</feature>
<keyword evidence="6 8" id="KW-1133">Transmembrane helix</keyword>
<evidence type="ECO:0000256" key="5">
    <source>
        <dbReference type="ARBA" id="ARBA00022801"/>
    </source>
</evidence>
<keyword evidence="5" id="KW-0378">Hydrolase</keyword>